<evidence type="ECO:0000256" key="5">
    <source>
        <dbReference type="ARBA" id="ARBA00023136"/>
    </source>
</evidence>
<dbReference type="EMBL" id="LT840184">
    <property type="protein sequence ID" value="SMF91051.1"/>
    <property type="molecule type" value="Genomic_DNA"/>
</dbReference>
<keyword evidence="2" id="KW-1003">Cell membrane</keyword>
<keyword evidence="5 6" id="KW-0472">Membrane</keyword>
<proteinExistence type="predicted"/>
<dbReference type="InterPro" id="IPR027379">
    <property type="entry name" value="CLS_N"/>
</dbReference>
<evidence type="ECO:0000256" key="3">
    <source>
        <dbReference type="ARBA" id="ARBA00022692"/>
    </source>
</evidence>
<feature type="transmembrane region" description="Helical" evidence="6">
    <location>
        <begin position="6"/>
        <end position="32"/>
    </location>
</feature>
<dbReference type="Proteomes" id="UP000192940">
    <property type="component" value="Chromosome I"/>
</dbReference>
<evidence type="ECO:0000256" key="1">
    <source>
        <dbReference type="ARBA" id="ARBA00004651"/>
    </source>
</evidence>
<accession>A0A1X7HRJ8</accession>
<sequence>MAIGFISIFGIFALLIPFMFFILHIAICVWGFRDARRRGRSSEYALLVVLGLLFFPVVGVIVYLLIRDY</sequence>
<evidence type="ECO:0000313" key="8">
    <source>
        <dbReference type="EMBL" id="SMF91051.1"/>
    </source>
</evidence>
<name>A0A1X7HRJ8_9BACL</name>
<evidence type="ECO:0000313" key="9">
    <source>
        <dbReference type="Proteomes" id="UP000192940"/>
    </source>
</evidence>
<gene>
    <name evidence="8" type="ORF">SAMN05661091_5334</name>
</gene>
<comment type="subcellular location">
    <subcellularLocation>
        <location evidence="1">Cell membrane</location>
        <topology evidence="1">Multi-pass membrane protein</topology>
    </subcellularLocation>
</comment>
<evidence type="ECO:0000259" key="7">
    <source>
        <dbReference type="Pfam" id="PF13396"/>
    </source>
</evidence>
<feature type="transmembrane region" description="Helical" evidence="6">
    <location>
        <begin position="44"/>
        <end position="66"/>
    </location>
</feature>
<evidence type="ECO:0000256" key="4">
    <source>
        <dbReference type="ARBA" id="ARBA00022989"/>
    </source>
</evidence>
<organism evidence="8 9">
    <name type="scientific">Paenibacillus uliginis N3/975</name>
    <dbReference type="NCBI Taxonomy" id="1313296"/>
    <lineage>
        <taxon>Bacteria</taxon>
        <taxon>Bacillati</taxon>
        <taxon>Bacillota</taxon>
        <taxon>Bacilli</taxon>
        <taxon>Bacillales</taxon>
        <taxon>Paenibacillaceae</taxon>
        <taxon>Paenibacillus</taxon>
    </lineage>
</organism>
<dbReference type="RefSeq" id="WP_208915961.1">
    <property type="nucleotide sequence ID" value="NZ_LT840184.1"/>
</dbReference>
<dbReference type="AlphaFoldDB" id="A0A1X7HRJ8"/>
<reference evidence="8 9" key="1">
    <citation type="submission" date="2017-04" db="EMBL/GenBank/DDBJ databases">
        <authorList>
            <person name="Afonso C.L."/>
            <person name="Miller P.J."/>
            <person name="Scott M.A."/>
            <person name="Spackman E."/>
            <person name="Goraichik I."/>
            <person name="Dimitrov K.M."/>
            <person name="Suarez D.L."/>
            <person name="Swayne D.E."/>
        </authorList>
    </citation>
    <scope>NUCLEOTIDE SEQUENCE [LARGE SCALE GENOMIC DNA]</scope>
    <source>
        <strain evidence="8 9">N3/975</strain>
    </source>
</reference>
<dbReference type="STRING" id="1313296.SAMN05661091_5334"/>
<evidence type="ECO:0000256" key="2">
    <source>
        <dbReference type="ARBA" id="ARBA00022475"/>
    </source>
</evidence>
<evidence type="ECO:0000256" key="6">
    <source>
        <dbReference type="SAM" id="Phobius"/>
    </source>
</evidence>
<dbReference type="Pfam" id="PF13396">
    <property type="entry name" value="PLDc_N"/>
    <property type="match status" value="1"/>
</dbReference>
<feature type="domain" description="Cardiolipin synthase N-terminal" evidence="7">
    <location>
        <begin position="27"/>
        <end position="67"/>
    </location>
</feature>
<keyword evidence="9" id="KW-1185">Reference proteome</keyword>
<dbReference type="GO" id="GO:0005886">
    <property type="term" value="C:plasma membrane"/>
    <property type="evidence" value="ECO:0007669"/>
    <property type="project" value="UniProtKB-SubCell"/>
</dbReference>
<keyword evidence="4 6" id="KW-1133">Transmembrane helix</keyword>
<protein>
    <recommendedName>
        <fullName evidence="7">Cardiolipin synthase N-terminal domain-containing protein</fullName>
    </recommendedName>
</protein>
<keyword evidence="3 6" id="KW-0812">Transmembrane</keyword>